<evidence type="ECO:0000256" key="1">
    <source>
        <dbReference type="ARBA" id="ARBA00004141"/>
    </source>
</evidence>
<accession>A0A437JT54</accession>
<feature type="transmembrane region" description="Helical" evidence="6">
    <location>
        <begin position="355"/>
        <end position="384"/>
    </location>
</feature>
<feature type="transmembrane region" description="Helical" evidence="6">
    <location>
        <begin position="410"/>
        <end position="428"/>
    </location>
</feature>
<evidence type="ECO:0000256" key="2">
    <source>
        <dbReference type="ARBA" id="ARBA00022448"/>
    </source>
</evidence>
<proteinExistence type="predicted"/>
<feature type="transmembrane region" description="Helical" evidence="6">
    <location>
        <begin position="323"/>
        <end position="343"/>
    </location>
</feature>
<dbReference type="Proteomes" id="UP000288178">
    <property type="component" value="Unassembled WGS sequence"/>
</dbReference>
<dbReference type="NCBIfam" id="TIGR00785">
    <property type="entry name" value="dass"/>
    <property type="match status" value="1"/>
</dbReference>
<evidence type="ECO:0000259" key="7">
    <source>
        <dbReference type="Pfam" id="PF03600"/>
    </source>
</evidence>
<evidence type="ECO:0000256" key="5">
    <source>
        <dbReference type="ARBA" id="ARBA00023136"/>
    </source>
</evidence>
<evidence type="ECO:0000313" key="9">
    <source>
        <dbReference type="Proteomes" id="UP000288178"/>
    </source>
</evidence>
<dbReference type="PANTHER" id="PTHR10283:SF82">
    <property type="entry name" value="SOLUTE CARRIER FAMILY 13 MEMBER 2"/>
    <property type="match status" value="1"/>
</dbReference>
<comment type="caution">
    <text evidence="8">The sequence shown here is derived from an EMBL/GenBank/DDBJ whole genome shotgun (WGS) entry which is preliminary data.</text>
</comment>
<keyword evidence="2" id="KW-0813">Transport</keyword>
<feature type="transmembrane region" description="Helical" evidence="6">
    <location>
        <begin position="232"/>
        <end position="254"/>
    </location>
</feature>
<gene>
    <name evidence="8" type="ORF">ENE75_17440</name>
</gene>
<dbReference type="OrthoDB" id="9766267at2"/>
<feature type="domain" description="Citrate transporter-like" evidence="7">
    <location>
        <begin position="14"/>
        <end position="377"/>
    </location>
</feature>
<dbReference type="InterPro" id="IPR004680">
    <property type="entry name" value="Cit_transptr-like_dom"/>
</dbReference>
<name>A0A437JT54_9BURK</name>
<feature type="transmembrane region" description="Helical" evidence="6">
    <location>
        <begin position="260"/>
        <end position="278"/>
    </location>
</feature>
<keyword evidence="9" id="KW-1185">Reference proteome</keyword>
<organism evidence="8 9">
    <name type="scientific">Rubrivivax albus</name>
    <dbReference type="NCBI Taxonomy" id="2499835"/>
    <lineage>
        <taxon>Bacteria</taxon>
        <taxon>Pseudomonadati</taxon>
        <taxon>Pseudomonadota</taxon>
        <taxon>Betaproteobacteria</taxon>
        <taxon>Burkholderiales</taxon>
        <taxon>Sphaerotilaceae</taxon>
        <taxon>Rubrivivax</taxon>
    </lineage>
</organism>
<evidence type="ECO:0000256" key="4">
    <source>
        <dbReference type="ARBA" id="ARBA00022989"/>
    </source>
</evidence>
<feature type="transmembrane region" description="Helical" evidence="6">
    <location>
        <begin position="290"/>
        <end position="317"/>
    </location>
</feature>
<dbReference type="GO" id="GO:0005886">
    <property type="term" value="C:plasma membrane"/>
    <property type="evidence" value="ECO:0007669"/>
    <property type="project" value="TreeGrafter"/>
</dbReference>
<evidence type="ECO:0000256" key="6">
    <source>
        <dbReference type="SAM" id="Phobius"/>
    </source>
</evidence>
<evidence type="ECO:0000256" key="3">
    <source>
        <dbReference type="ARBA" id="ARBA00022692"/>
    </source>
</evidence>
<dbReference type="InterPro" id="IPR001898">
    <property type="entry name" value="SLC13A/DASS"/>
</dbReference>
<feature type="transmembrane region" description="Helical" evidence="6">
    <location>
        <begin position="45"/>
        <end position="66"/>
    </location>
</feature>
<dbReference type="InterPro" id="IPR031312">
    <property type="entry name" value="Na/sul_symport_CS"/>
</dbReference>
<dbReference type="AlphaFoldDB" id="A0A437JT54"/>
<protein>
    <submittedName>
        <fullName evidence="8">DASS family sodium-coupled anion symporter</fullName>
    </submittedName>
</protein>
<reference evidence="8 9" key="1">
    <citation type="submission" date="2019-01" db="EMBL/GenBank/DDBJ databases">
        <authorList>
            <person name="Chen W.-M."/>
        </authorList>
    </citation>
    <scope>NUCLEOTIDE SEQUENCE [LARGE SCALE GENOMIC DNA]</scope>
    <source>
        <strain evidence="8 9">ICH-3</strain>
    </source>
</reference>
<dbReference type="PANTHER" id="PTHR10283">
    <property type="entry name" value="SOLUTE CARRIER FAMILY 13 MEMBER"/>
    <property type="match status" value="1"/>
</dbReference>
<keyword evidence="5 6" id="KW-0472">Membrane</keyword>
<comment type="subcellular location">
    <subcellularLocation>
        <location evidence="1">Membrane</location>
        <topology evidence="1">Multi-pass membrane protein</topology>
    </subcellularLocation>
</comment>
<evidence type="ECO:0000313" key="8">
    <source>
        <dbReference type="EMBL" id="RVT50225.1"/>
    </source>
</evidence>
<dbReference type="Pfam" id="PF03600">
    <property type="entry name" value="CitMHS"/>
    <property type="match status" value="1"/>
</dbReference>
<dbReference type="EMBL" id="SACT01000006">
    <property type="protein sequence ID" value="RVT50225.1"/>
    <property type="molecule type" value="Genomic_DNA"/>
</dbReference>
<sequence length="429" mass="43507">MRGAMALLAGVAGLWLTRALPLPVTALVVPVAAIAGGLATPAQALAPFANPVIFLFLGGFALAAALQQQGLDVALAARVKRLAGGRRLGSVLLLAGLTALLSMWMSNTATTAMVLPLALGLLADQGRDGGGGTIGERERVFVLLAVAYSASIGGMATLVGSPPNAIASAQAGIGFAQWLAYGLPAALLAWPLMLALLAWRLKPQLRGRLAVSPAPPEDRVTWVWTPGRRATVAVFLLTVAGWLLGAPLAGALGLNADTDALVALAALVALVASGALDWRALERSAPWGVLLLFGGGLSLSALMQASGASAHLAALLFDAVAGWPAWLLLTAVIAFVVFLTEIVSNTASAALLLPVLLPLAAELGLPAAGTAAAVALAASCAFMLPVATPPNALVYATDQVPAAQMLRQGLWLNGLAIGLITAMAGWLWT</sequence>
<keyword evidence="3 6" id="KW-0812">Transmembrane</keyword>
<feature type="transmembrane region" description="Helical" evidence="6">
    <location>
        <begin position="111"/>
        <end position="128"/>
    </location>
</feature>
<dbReference type="GO" id="GO:0015141">
    <property type="term" value="F:succinate transmembrane transporter activity"/>
    <property type="evidence" value="ECO:0007669"/>
    <property type="project" value="UniProtKB-ARBA"/>
</dbReference>
<dbReference type="PROSITE" id="PS01271">
    <property type="entry name" value="NA_SULFATE"/>
    <property type="match status" value="1"/>
</dbReference>
<feature type="transmembrane region" description="Helical" evidence="6">
    <location>
        <begin position="140"/>
        <end position="158"/>
    </location>
</feature>
<keyword evidence="4 6" id="KW-1133">Transmembrane helix</keyword>
<feature type="transmembrane region" description="Helical" evidence="6">
    <location>
        <begin position="178"/>
        <end position="199"/>
    </location>
</feature>